<reference evidence="3" key="1">
    <citation type="journal article" date="2018" name="Nat. Microbiol.">
        <title>Leveraging single-cell genomics to expand the fungal tree of life.</title>
        <authorList>
            <person name="Ahrendt S.R."/>
            <person name="Quandt C.A."/>
            <person name="Ciobanu D."/>
            <person name="Clum A."/>
            <person name="Salamov A."/>
            <person name="Andreopoulos B."/>
            <person name="Cheng J.F."/>
            <person name="Woyke T."/>
            <person name="Pelin A."/>
            <person name="Henrissat B."/>
            <person name="Reynolds N.K."/>
            <person name="Benny G.L."/>
            <person name="Smith M.E."/>
            <person name="James T.Y."/>
            <person name="Grigoriev I.V."/>
        </authorList>
    </citation>
    <scope>NUCLEOTIDE SEQUENCE [LARGE SCALE GENOMIC DNA]</scope>
</reference>
<dbReference type="Proteomes" id="UP000269721">
    <property type="component" value="Unassembled WGS sequence"/>
</dbReference>
<evidence type="ECO:0000313" key="3">
    <source>
        <dbReference type="Proteomes" id="UP000269721"/>
    </source>
</evidence>
<proteinExistence type="predicted"/>
<feature type="region of interest" description="Disordered" evidence="1">
    <location>
        <begin position="52"/>
        <end position="79"/>
    </location>
</feature>
<sequence length="480" mass="52334">MLVSATLDFAAQALETYRRSPETASSPLDVSYDAAPPARNFRTSPLWLARSTRSSSAVPSPNPLALVRARGQPSSMTRRPLTLSTIPHDVLRRALGWVETFRGGERHSTLLYSALVCKLWNLTATEANWWDVDIKGSLDNLGVFVDALRESSSGDFCNRVPTSSLVRNIGIDVENTLETISLYFQVFSSTTLCPNLRHFKNHASGSQAPVVSLSAIAMIFKSCPHLVIFIFSSGVGYEPTGTEGFWKTDPIGKAIIGGVHGPKYLWFHSTSVDIDTAVNPTEASPNVDTHCPPRVIETVAAECHLLVSVDLSWCRSNVKGDIVQALLLSCPEIQKLDIFNTDATVVTIHALKSHRSLTLLKIGSDSEFFYSNGSTMIAEMALVELLTAHGSPLRHLCIGEPGWYPGALSAMSLSSFQISKIFTWSAHRMPGLRSLNIDDGDLNASAASIHPGVRLYSSEDGDNADNVSVDHDQRLKGWIL</sequence>
<accession>A0A4P9WD19</accession>
<name>A0A4P9WD19_9FUNG</name>
<evidence type="ECO:0000313" key="2">
    <source>
        <dbReference type="EMBL" id="RKO90232.1"/>
    </source>
</evidence>
<dbReference type="AlphaFoldDB" id="A0A4P9WD19"/>
<keyword evidence="3" id="KW-1185">Reference proteome</keyword>
<evidence type="ECO:0000256" key="1">
    <source>
        <dbReference type="SAM" id="MobiDB-lite"/>
    </source>
</evidence>
<dbReference type="InterPro" id="IPR032675">
    <property type="entry name" value="LRR_dom_sf"/>
</dbReference>
<organism evidence="2 3">
    <name type="scientific">Blyttiomyces helicus</name>
    <dbReference type="NCBI Taxonomy" id="388810"/>
    <lineage>
        <taxon>Eukaryota</taxon>
        <taxon>Fungi</taxon>
        <taxon>Fungi incertae sedis</taxon>
        <taxon>Chytridiomycota</taxon>
        <taxon>Chytridiomycota incertae sedis</taxon>
        <taxon>Chytridiomycetes</taxon>
        <taxon>Chytridiomycetes incertae sedis</taxon>
        <taxon>Blyttiomyces</taxon>
    </lineage>
</organism>
<dbReference type="Gene3D" id="3.80.10.10">
    <property type="entry name" value="Ribonuclease Inhibitor"/>
    <property type="match status" value="1"/>
</dbReference>
<evidence type="ECO:0008006" key="4">
    <source>
        <dbReference type="Google" id="ProtNLM"/>
    </source>
</evidence>
<protein>
    <recommendedName>
        <fullName evidence="4">F-box domain-containing protein</fullName>
    </recommendedName>
</protein>
<gene>
    <name evidence="2" type="ORF">BDK51DRAFT_44610</name>
</gene>
<dbReference type="SUPFAM" id="SSF52047">
    <property type="entry name" value="RNI-like"/>
    <property type="match status" value="1"/>
</dbReference>
<dbReference type="EMBL" id="KZ995657">
    <property type="protein sequence ID" value="RKO90232.1"/>
    <property type="molecule type" value="Genomic_DNA"/>
</dbReference>